<accession>B8CB43</accession>
<dbReference type="HOGENOM" id="CLU_275516_0_0_1"/>
<gene>
    <name evidence="2" type="ORF">THAPSDRAFT_9364</name>
</gene>
<dbReference type="PANTHER" id="PTHR22895:SF0">
    <property type="entry name" value="ARMADILLO REPEAT-CONTAINING PROTEIN 6"/>
    <property type="match status" value="1"/>
</dbReference>
<organism evidence="2 3">
    <name type="scientific">Thalassiosira pseudonana</name>
    <name type="common">Marine diatom</name>
    <name type="synonym">Cyclotella nana</name>
    <dbReference type="NCBI Taxonomy" id="35128"/>
    <lineage>
        <taxon>Eukaryota</taxon>
        <taxon>Sar</taxon>
        <taxon>Stramenopiles</taxon>
        <taxon>Ochrophyta</taxon>
        <taxon>Bacillariophyta</taxon>
        <taxon>Coscinodiscophyceae</taxon>
        <taxon>Thalassiosirophycidae</taxon>
        <taxon>Thalassiosirales</taxon>
        <taxon>Thalassiosiraceae</taxon>
        <taxon>Thalassiosira</taxon>
    </lineage>
</organism>
<dbReference type="PaxDb" id="35128-Thaps9364"/>
<evidence type="ECO:0000313" key="3">
    <source>
        <dbReference type="Proteomes" id="UP000001449"/>
    </source>
</evidence>
<name>B8CB43_THAPS</name>
<dbReference type="RefSeq" id="XP_002293516.1">
    <property type="nucleotide sequence ID" value="XM_002293480.1"/>
</dbReference>
<dbReference type="InParanoid" id="B8CB43"/>
<dbReference type="eggNOG" id="ENOG502RUNB">
    <property type="taxonomic scope" value="Eukaryota"/>
</dbReference>
<protein>
    <submittedName>
        <fullName evidence="2">Uncharacterized protein</fullName>
    </submittedName>
</protein>
<dbReference type="KEGG" id="tps:THAPSDRAFT_9364"/>
<dbReference type="Proteomes" id="UP000001449">
    <property type="component" value="Chromosome 13"/>
</dbReference>
<dbReference type="PANTHER" id="PTHR22895">
    <property type="entry name" value="ARMADILLO REPEAT-CONTAINING PROTEIN 6"/>
    <property type="match status" value="1"/>
</dbReference>
<evidence type="ECO:0000313" key="2">
    <source>
        <dbReference type="EMBL" id="EED89252.1"/>
    </source>
</evidence>
<dbReference type="Gene3D" id="1.25.10.10">
    <property type="entry name" value="Leucine-rich Repeat Variant"/>
    <property type="match status" value="4"/>
</dbReference>
<keyword evidence="3" id="KW-1185">Reference proteome</keyword>
<reference evidence="2 3" key="1">
    <citation type="journal article" date="2004" name="Science">
        <title>The genome of the diatom Thalassiosira pseudonana: ecology, evolution, and metabolism.</title>
        <authorList>
            <person name="Armbrust E.V."/>
            <person name="Berges J.A."/>
            <person name="Bowler C."/>
            <person name="Green B.R."/>
            <person name="Martinez D."/>
            <person name="Putnam N.H."/>
            <person name="Zhou S."/>
            <person name="Allen A.E."/>
            <person name="Apt K.E."/>
            <person name="Bechner M."/>
            <person name="Brzezinski M.A."/>
            <person name="Chaal B.K."/>
            <person name="Chiovitti A."/>
            <person name="Davis A.K."/>
            <person name="Demarest M.S."/>
            <person name="Detter J.C."/>
            <person name="Glavina T."/>
            <person name="Goodstein D."/>
            <person name="Hadi M.Z."/>
            <person name="Hellsten U."/>
            <person name="Hildebrand M."/>
            <person name="Jenkins B.D."/>
            <person name="Jurka J."/>
            <person name="Kapitonov V.V."/>
            <person name="Kroger N."/>
            <person name="Lau W.W."/>
            <person name="Lane T.W."/>
            <person name="Larimer F.W."/>
            <person name="Lippmeier J.C."/>
            <person name="Lucas S."/>
            <person name="Medina M."/>
            <person name="Montsant A."/>
            <person name="Obornik M."/>
            <person name="Parker M.S."/>
            <person name="Palenik B."/>
            <person name="Pazour G.J."/>
            <person name="Richardson P.M."/>
            <person name="Rynearson T.A."/>
            <person name="Saito M.A."/>
            <person name="Schwartz D.C."/>
            <person name="Thamatrakoln K."/>
            <person name="Valentin K."/>
            <person name="Vardi A."/>
            <person name="Wilkerson F.P."/>
            <person name="Rokhsar D.S."/>
        </authorList>
    </citation>
    <scope>NUCLEOTIDE SEQUENCE [LARGE SCALE GENOMIC DNA]</scope>
    <source>
        <strain evidence="2 3">CCMP1335</strain>
    </source>
</reference>
<dbReference type="EMBL" id="CM000648">
    <property type="protein sequence ID" value="EED89252.1"/>
    <property type="molecule type" value="Genomic_DNA"/>
</dbReference>
<dbReference type="SUPFAM" id="SSF48371">
    <property type="entry name" value="ARM repeat"/>
    <property type="match status" value="3"/>
</dbReference>
<dbReference type="InterPro" id="IPR016024">
    <property type="entry name" value="ARM-type_fold"/>
</dbReference>
<reference evidence="2 3" key="2">
    <citation type="journal article" date="2008" name="Nature">
        <title>The Phaeodactylum genome reveals the evolutionary history of diatom genomes.</title>
        <authorList>
            <person name="Bowler C."/>
            <person name="Allen A.E."/>
            <person name="Badger J.H."/>
            <person name="Grimwood J."/>
            <person name="Jabbari K."/>
            <person name="Kuo A."/>
            <person name="Maheswari U."/>
            <person name="Martens C."/>
            <person name="Maumus F."/>
            <person name="Otillar R.P."/>
            <person name="Rayko E."/>
            <person name="Salamov A."/>
            <person name="Vandepoele K."/>
            <person name="Beszteri B."/>
            <person name="Gruber A."/>
            <person name="Heijde M."/>
            <person name="Katinka M."/>
            <person name="Mock T."/>
            <person name="Valentin K."/>
            <person name="Verret F."/>
            <person name="Berges J.A."/>
            <person name="Brownlee C."/>
            <person name="Cadoret J.P."/>
            <person name="Chiovitti A."/>
            <person name="Choi C.J."/>
            <person name="Coesel S."/>
            <person name="De Martino A."/>
            <person name="Detter J.C."/>
            <person name="Durkin C."/>
            <person name="Falciatore A."/>
            <person name="Fournet J."/>
            <person name="Haruta M."/>
            <person name="Huysman M.J."/>
            <person name="Jenkins B.D."/>
            <person name="Jiroutova K."/>
            <person name="Jorgensen R.E."/>
            <person name="Joubert Y."/>
            <person name="Kaplan A."/>
            <person name="Kroger N."/>
            <person name="Kroth P.G."/>
            <person name="La Roche J."/>
            <person name="Lindquist E."/>
            <person name="Lommer M."/>
            <person name="Martin-Jezequel V."/>
            <person name="Lopez P.J."/>
            <person name="Lucas S."/>
            <person name="Mangogna M."/>
            <person name="McGinnis K."/>
            <person name="Medlin L.K."/>
            <person name="Montsant A."/>
            <person name="Oudot-Le Secq M.P."/>
            <person name="Napoli C."/>
            <person name="Obornik M."/>
            <person name="Parker M.S."/>
            <person name="Petit J.L."/>
            <person name="Porcel B.M."/>
            <person name="Poulsen N."/>
            <person name="Robison M."/>
            <person name="Rychlewski L."/>
            <person name="Rynearson T.A."/>
            <person name="Schmutz J."/>
            <person name="Shapiro H."/>
            <person name="Siaut M."/>
            <person name="Stanley M."/>
            <person name="Sussman M.R."/>
            <person name="Taylor A.R."/>
            <person name="Vardi A."/>
            <person name="von Dassow P."/>
            <person name="Vyverman W."/>
            <person name="Willis A."/>
            <person name="Wyrwicz L.S."/>
            <person name="Rokhsar D.S."/>
            <person name="Weissenbach J."/>
            <person name="Armbrust E.V."/>
            <person name="Green B.R."/>
            <person name="Van de Peer Y."/>
            <person name="Grigoriev I.V."/>
        </authorList>
    </citation>
    <scope>NUCLEOTIDE SEQUENCE [LARGE SCALE GENOMIC DNA]</scope>
    <source>
        <strain evidence="2 3">CCMP1335</strain>
    </source>
</reference>
<sequence>MGAKAARLMGTGKSIDARRASINIRAGDNPNESSPPRVETLRKWKSNPYNELPLTFPSMEPRHSNGREGQIKDLSESLTRNLSASTSDVWDLLGEMRSNPDDVTILTRKCHELRSVGTNQAGSLYEIIDVMIRYPREGQLQFAAIGALWSLIADGEDDRIVEALDAGAAKTIMNAMRNIPGDPDLIAWGMGALCSIAEGVGGRTELQNQRILEEIETVLSNYHTFNSGNVIYWTLRCLETLVAFKQTTEDDADDGDNDDSSDAIQDLDAARRYRETITNYGILHYVISAMSNHSTDAVTLEVGFKFLEHLPSESLTDENQKLLLDICGEASKASPSASFQTLHIRSCAFLSTILNNNPTMRSHVLNKPSEWLWSFIGIALGTLASYNDDDVVVRDIMTFTLSHILCSDNVEVSGSECKRTLKICVALMKGHASVFLQESCCWIIWRVLSRCQSSTISTKLASQITEVIKGIISGNANRPRLLTVGFAAFSEASLLYDVAANPLAEVVIYLAKLNDDQILQSEACRLLGNLCSTESDATYILSEGGSTLLELTMCCTPVIHRLGAIHLMYRICLTAEDKVFPVGCLERVIDTWCQSVNGCSFAAQVICILATSATADNGDFAFVASIELEFIATVITNSNHKSLQHYACLALRNLASTAQTVNVQLDVSYAIAAVLKLQKDCGAPLHKVTCDAIWALLAVDSEPALLKDITQSTICVVSQYVNSGENFRGDILATGFAIFSVILGISTNLQILGLEIAEQVIVLVVNAIYECLDRDGSQSSIFWHGLSVLQCCAIDDFCKSKIVAHGGIVATVDTMVALPENSSIQMKCCNLLRLLAAGDVETRMCIVEADGADAIINVLVNHCEDVKLLPEAFLTLACVSINKRSREFVAQIGGFMLMTSAMNSLMSSTEVLESGLEALSLLASDASESVLDACGILETIRAALENHPVEFTIQKNGLTLLNNLSRRNESIRGKIVASGCLDSIFMAITVHTRNEKVVSTSISILSHLSSKAECLRLLLEKEVLDLITRAMMINIRCRATQMNGCYLLCVLNADNKITSGVSGVEALLSAMLYHYDSEKIADYGVRVLSGSALQENMNQLSLLNAQIMKAILSAMDNFPRSVLVQSNSMIALRNCTAHAEFVTALQPHSSRVFQTFQNV</sequence>
<evidence type="ECO:0000256" key="1">
    <source>
        <dbReference type="ARBA" id="ARBA00022737"/>
    </source>
</evidence>
<dbReference type="InterPro" id="IPR011989">
    <property type="entry name" value="ARM-like"/>
</dbReference>
<proteinExistence type="predicted"/>
<keyword evidence="1" id="KW-0677">Repeat</keyword>
<dbReference type="AlphaFoldDB" id="B8CB43"/>
<dbReference type="GeneID" id="7452993"/>
<dbReference type="OMA" id="WNIAFDN"/>